<reference evidence="2" key="1">
    <citation type="submission" date="2016-05" db="EMBL/GenBank/DDBJ databases">
        <authorList>
            <person name="Lavstsen T."/>
            <person name="Jespersen J.S."/>
        </authorList>
    </citation>
    <scope>NUCLEOTIDE SEQUENCE</scope>
    <source>
        <tissue evidence="2">Brain</tissue>
    </source>
</reference>
<protein>
    <submittedName>
        <fullName evidence="2">Uncharacterized protein</fullName>
    </submittedName>
</protein>
<organism evidence="2">
    <name type="scientific">Iconisemion striatum</name>
    <dbReference type="NCBI Taxonomy" id="60296"/>
    <lineage>
        <taxon>Eukaryota</taxon>
        <taxon>Metazoa</taxon>
        <taxon>Chordata</taxon>
        <taxon>Craniata</taxon>
        <taxon>Vertebrata</taxon>
        <taxon>Euteleostomi</taxon>
        <taxon>Actinopterygii</taxon>
        <taxon>Neopterygii</taxon>
        <taxon>Teleostei</taxon>
        <taxon>Neoteleostei</taxon>
        <taxon>Acanthomorphata</taxon>
        <taxon>Ovalentaria</taxon>
        <taxon>Atherinomorphae</taxon>
        <taxon>Cyprinodontiformes</taxon>
        <taxon>Nothobranchiidae</taxon>
        <taxon>Iconisemion</taxon>
    </lineage>
</organism>
<evidence type="ECO:0000256" key="1">
    <source>
        <dbReference type="SAM" id="MobiDB-lite"/>
    </source>
</evidence>
<dbReference type="EMBL" id="HADX01002620">
    <property type="protein sequence ID" value="SBP24852.1"/>
    <property type="molecule type" value="Transcribed_RNA"/>
</dbReference>
<name>A0A1A7Y329_9TELE</name>
<feature type="region of interest" description="Disordered" evidence="1">
    <location>
        <begin position="1"/>
        <end position="30"/>
    </location>
</feature>
<gene>
    <name evidence="2" type="primary">Nfu_g_1_016864</name>
</gene>
<evidence type="ECO:0000313" key="2">
    <source>
        <dbReference type="EMBL" id="SBP24852.1"/>
    </source>
</evidence>
<dbReference type="AlphaFoldDB" id="A0A1A7Y329"/>
<reference evidence="2" key="2">
    <citation type="submission" date="2016-06" db="EMBL/GenBank/DDBJ databases">
        <title>The genome of a short-lived fish provides insights into sex chromosome evolution and the genetic control of aging.</title>
        <authorList>
            <person name="Reichwald K."/>
            <person name="Felder M."/>
            <person name="Petzold A."/>
            <person name="Koch P."/>
            <person name="Groth M."/>
            <person name="Platzer M."/>
        </authorList>
    </citation>
    <scope>NUCLEOTIDE SEQUENCE</scope>
    <source>
        <tissue evidence="2">Brain</tissue>
    </source>
</reference>
<feature type="non-terminal residue" evidence="2">
    <location>
        <position position="1"/>
    </location>
</feature>
<accession>A0A1A7Y329</accession>
<feature type="compositionally biased region" description="Basic and acidic residues" evidence="1">
    <location>
        <begin position="11"/>
        <end position="30"/>
    </location>
</feature>
<sequence length="45" mass="5101">PPAGGPGQRDSSTEEERGQGQRDRQDRVRCVWEETSRVDATQHHV</sequence>
<proteinExistence type="predicted"/>